<comment type="caution">
    <text evidence="1">The sequence shown here is derived from an EMBL/GenBank/DDBJ whole genome shotgun (WGS) entry which is preliminary data.</text>
</comment>
<dbReference type="Pfam" id="PF10009">
    <property type="entry name" value="DUF2252"/>
    <property type="match status" value="1"/>
</dbReference>
<sequence>MLKHSCHMTSQWNNPLQGFPMKTPRPDTRLKSLINLRNLKMARSAHAFVRGNTAQFYEWLHSQSGRRLPSGPPVWICGDCHAGNLGPTGDSNGRIDMHIRDLDQAVIGNPAHDLVRLGLSLATAARGSDLPGVTTARMLEEMMQGYEEAFTGNDDEEPDRPAQVKAGMRSAVQRTWKHLAKERFEGTQPTIPLGKHFWQLSRAERDAIKALCETPEIHALVTSLKGRSQDDRVRLLDSAYWVKGCSSLGLLRYAVLMGVGDEEDEEFCLLDVKEAVAAAAPRTARARMPRDNGKRVVEGARNLSPGLGSRMVAVRMLDHSFFIRELLPQDMKLELDELTEQEAMQAAAYLAKVVGKAHARQMDLATRAAWIRDLQTNRSDTLDAPSWLWSSVVQLVGSHEQGYLEHCRLYAL</sequence>
<evidence type="ECO:0000313" key="1">
    <source>
        <dbReference type="EMBL" id="KPZ15032.1"/>
    </source>
</evidence>
<gene>
    <name evidence="1" type="ORF">ALO41_05336</name>
</gene>
<dbReference type="SUPFAM" id="SSF56112">
    <property type="entry name" value="Protein kinase-like (PK-like)"/>
    <property type="match status" value="1"/>
</dbReference>
<dbReference type="PANTHER" id="PTHR39441:SF1">
    <property type="entry name" value="DUF2252 DOMAIN-CONTAINING PROTEIN"/>
    <property type="match status" value="1"/>
</dbReference>
<organism evidence="1 2">
    <name type="scientific">Pseudomonas amygdali pv. ulmi</name>
    <dbReference type="NCBI Taxonomy" id="251720"/>
    <lineage>
        <taxon>Bacteria</taxon>
        <taxon>Pseudomonadati</taxon>
        <taxon>Pseudomonadota</taxon>
        <taxon>Gammaproteobacteria</taxon>
        <taxon>Pseudomonadales</taxon>
        <taxon>Pseudomonadaceae</taxon>
        <taxon>Pseudomonas</taxon>
        <taxon>Pseudomonas amygdali</taxon>
    </lineage>
</organism>
<dbReference type="AlphaFoldDB" id="A0A0Q0DAK4"/>
<dbReference type="InterPro" id="IPR011009">
    <property type="entry name" value="Kinase-like_dom_sf"/>
</dbReference>
<reference evidence="1 2" key="1">
    <citation type="submission" date="2015-09" db="EMBL/GenBank/DDBJ databases">
        <title>Genome announcement of multiple Pseudomonas syringae strains.</title>
        <authorList>
            <person name="Thakur S."/>
            <person name="Wang P.W."/>
            <person name="Gong Y."/>
            <person name="Weir B.S."/>
            <person name="Guttman D.S."/>
        </authorList>
    </citation>
    <scope>NUCLEOTIDE SEQUENCE [LARGE SCALE GENOMIC DNA]</scope>
    <source>
        <strain evidence="1 2">ICMP3962</strain>
    </source>
</reference>
<protein>
    <recommendedName>
        <fullName evidence="3">DUF2252 domain-containing protein</fullName>
    </recommendedName>
</protein>
<evidence type="ECO:0008006" key="3">
    <source>
        <dbReference type="Google" id="ProtNLM"/>
    </source>
</evidence>
<dbReference type="EMBL" id="LJRQ01000117">
    <property type="protein sequence ID" value="KPZ15032.1"/>
    <property type="molecule type" value="Genomic_DNA"/>
</dbReference>
<evidence type="ECO:0000313" key="2">
    <source>
        <dbReference type="Proteomes" id="UP000050266"/>
    </source>
</evidence>
<dbReference type="InterPro" id="IPR018721">
    <property type="entry name" value="DUF2252"/>
</dbReference>
<proteinExistence type="predicted"/>
<dbReference type="PATRIC" id="fig|251720.4.peg.4508"/>
<dbReference type="PANTHER" id="PTHR39441">
    <property type="entry name" value="DUF2252 DOMAIN-CONTAINING PROTEIN"/>
    <property type="match status" value="1"/>
</dbReference>
<dbReference type="Proteomes" id="UP000050266">
    <property type="component" value="Unassembled WGS sequence"/>
</dbReference>
<name>A0A0Q0DAK4_PSEA0</name>
<accession>A0A0Q0DAK4</accession>